<gene>
    <name evidence="1" type="ORF">CesoFtcFv8_025572</name>
</gene>
<evidence type="ECO:0000313" key="1">
    <source>
        <dbReference type="EMBL" id="KAK5878135.1"/>
    </source>
</evidence>
<dbReference type="EMBL" id="JAULUE010002066">
    <property type="protein sequence ID" value="KAK5878135.1"/>
    <property type="molecule type" value="Genomic_DNA"/>
</dbReference>
<reference evidence="1 2" key="1">
    <citation type="journal article" date="2023" name="Mol. Biol. Evol.">
        <title>Genomics of Secondarily Temperate Adaptation in the Only Non-Antarctic Icefish.</title>
        <authorList>
            <person name="Rivera-Colon A.G."/>
            <person name="Rayamajhi N."/>
            <person name="Minhas B.F."/>
            <person name="Madrigal G."/>
            <person name="Bilyk K.T."/>
            <person name="Yoon V."/>
            <person name="Hune M."/>
            <person name="Gregory S."/>
            <person name="Cheng C.H.C."/>
            <person name="Catchen J.M."/>
        </authorList>
    </citation>
    <scope>NUCLEOTIDE SEQUENCE [LARGE SCALE GENOMIC DNA]</scope>
    <source>
        <strain evidence="1">JC2023a</strain>
    </source>
</reference>
<dbReference type="AlphaFoldDB" id="A0AAN8B426"/>
<dbReference type="Proteomes" id="UP001335648">
    <property type="component" value="Unassembled WGS sequence"/>
</dbReference>
<evidence type="ECO:0000313" key="2">
    <source>
        <dbReference type="Proteomes" id="UP001335648"/>
    </source>
</evidence>
<sequence>MHLRVSRDKKGSSGAQRLLLGLLIPRPSHPFRACLRSGSLALRADDPAPPADLICYVFLLPRLPSTSTIIVPERDPRSLLQGAC</sequence>
<comment type="caution">
    <text evidence="1">The sequence shown here is derived from an EMBL/GenBank/DDBJ whole genome shotgun (WGS) entry which is preliminary data.</text>
</comment>
<organism evidence="1 2">
    <name type="scientific">Champsocephalus esox</name>
    <name type="common">pike icefish</name>
    <dbReference type="NCBI Taxonomy" id="159716"/>
    <lineage>
        <taxon>Eukaryota</taxon>
        <taxon>Metazoa</taxon>
        <taxon>Chordata</taxon>
        <taxon>Craniata</taxon>
        <taxon>Vertebrata</taxon>
        <taxon>Euteleostomi</taxon>
        <taxon>Actinopterygii</taxon>
        <taxon>Neopterygii</taxon>
        <taxon>Teleostei</taxon>
        <taxon>Neoteleostei</taxon>
        <taxon>Acanthomorphata</taxon>
        <taxon>Eupercaria</taxon>
        <taxon>Perciformes</taxon>
        <taxon>Notothenioidei</taxon>
        <taxon>Channichthyidae</taxon>
        <taxon>Champsocephalus</taxon>
    </lineage>
</organism>
<keyword evidence="2" id="KW-1185">Reference proteome</keyword>
<accession>A0AAN8B426</accession>
<proteinExistence type="predicted"/>
<protein>
    <submittedName>
        <fullName evidence="1">Uncharacterized protein</fullName>
    </submittedName>
</protein>
<name>A0AAN8B426_9TELE</name>